<keyword evidence="6 10" id="KW-0238">DNA-binding</keyword>
<dbReference type="GO" id="GO:0010456">
    <property type="term" value="P:cell proliferation in dorsal spinal cord"/>
    <property type="evidence" value="ECO:0007669"/>
    <property type="project" value="UniProtKB-ARBA"/>
</dbReference>
<dbReference type="InterPro" id="IPR027397">
    <property type="entry name" value="Catenin-bd_sf"/>
</dbReference>
<dbReference type="PROSITE" id="PS50118">
    <property type="entry name" value="HMG_BOX_2"/>
    <property type="match status" value="1"/>
</dbReference>
<sequence>MPQLNGGGGDDLGANDEMISFKDEGEQEEKISENLSAERDLADVKSSLVNESETNQNSSSDSEAERRPPPRSETFRDKTRESLEEAAKRQDGGLFKSPPYPGYPFIMIPDLTSPYLPNGSLSPTARTYLQMKWPLLDVNHGSLQSRQALKDARSPSPAHIVGPFCLEFPGQSDLSLHQFQLSNKVPVVQHPHHVHPLTPLITYSNEHFTPGNPPPHLQGDVDPKTGIPRPPQHPDISPYYPLSPGAVGQIPHPLGWLVPQQGQPVYQGFRHPYPTALTVNASMQSFLSSRFPHHMVPPHHSLHQTGIPHPAIVTPNVKQESSHSDIGLNSSKHQDSKKEDEKKKQPHIKKPLNAFMLYMKEMRAKVVAECTLKESAAINQILGRRWHALTREEQAKYYELARKERQLHMQLYPGWSARDNYGKKKKRKRDKQPGEGNEHREYFPNPCLSLPPITDANAPKKCRALFGLDQLSLWCKPCRRKKKCIRYIQGEGSCASPPSSDGSLLDSPPSSPSSVAPSPSSKESRPQTEQMQPLSLTMKPAHQPLHYPHRHLLPGHPPPPSLVLLGNSAAAAGKTPGAAHNGARGDVSSSRQPCSSGAALARPLAASLCHSRSLHPNSTAPQPLSLVTKSIE</sequence>
<dbReference type="GO" id="GO:0060847">
    <property type="term" value="P:endothelial cell fate specification"/>
    <property type="evidence" value="ECO:0007669"/>
    <property type="project" value="UniProtKB-ARBA"/>
</dbReference>
<name>A0A8C8ILP9_ONCTS</name>
<evidence type="ECO:0000313" key="14">
    <source>
        <dbReference type="Proteomes" id="UP000694402"/>
    </source>
</evidence>
<dbReference type="InterPro" id="IPR009071">
    <property type="entry name" value="HMG_box_dom"/>
</dbReference>
<feature type="compositionally biased region" description="Basic and acidic residues" evidence="11">
    <location>
        <begin position="63"/>
        <end position="91"/>
    </location>
</feature>
<dbReference type="GO" id="GO:0000978">
    <property type="term" value="F:RNA polymerase II cis-regulatory region sequence-specific DNA binding"/>
    <property type="evidence" value="ECO:0007669"/>
    <property type="project" value="TreeGrafter"/>
</dbReference>
<dbReference type="InterPro" id="IPR036910">
    <property type="entry name" value="HMG_box_dom_sf"/>
</dbReference>
<organism evidence="13 14">
    <name type="scientific">Oncorhynchus tshawytscha</name>
    <name type="common">Chinook salmon</name>
    <name type="synonym">Salmo tshawytscha</name>
    <dbReference type="NCBI Taxonomy" id="74940"/>
    <lineage>
        <taxon>Eukaryota</taxon>
        <taxon>Metazoa</taxon>
        <taxon>Chordata</taxon>
        <taxon>Craniata</taxon>
        <taxon>Vertebrata</taxon>
        <taxon>Euteleostomi</taxon>
        <taxon>Actinopterygii</taxon>
        <taxon>Neopterygii</taxon>
        <taxon>Teleostei</taxon>
        <taxon>Protacanthopterygii</taxon>
        <taxon>Salmoniformes</taxon>
        <taxon>Salmonidae</taxon>
        <taxon>Salmoninae</taxon>
        <taxon>Oncorhynchus</taxon>
    </lineage>
</organism>
<dbReference type="InterPro" id="IPR024940">
    <property type="entry name" value="TCF/LEF"/>
</dbReference>
<dbReference type="SMART" id="SM00398">
    <property type="entry name" value="HMG"/>
    <property type="match status" value="1"/>
</dbReference>
<keyword evidence="5" id="KW-0805">Transcription regulation</keyword>
<dbReference type="Ensembl" id="ENSOTST00005088083.2">
    <property type="protein sequence ID" value="ENSOTSP00005081288.2"/>
    <property type="gene ID" value="ENSOTSG00005037861.2"/>
</dbReference>
<dbReference type="CDD" id="cd21996">
    <property type="entry name" value="HMG-box_TCF7-like"/>
    <property type="match status" value="1"/>
</dbReference>
<dbReference type="GO" id="GO:1990907">
    <property type="term" value="C:beta-catenin-TCF complex"/>
    <property type="evidence" value="ECO:0007669"/>
    <property type="project" value="TreeGrafter"/>
</dbReference>
<feature type="compositionally biased region" description="Polar residues" evidence="11">
    <location>
        <begin position="614"/>
        <end position="632"/>
    </location>
</feature>
<feature type="compositionally biased region" description="Polar residues" evidence="11">
    <location>
        <begin position="47"/>
        <end position="61"/>
    </location>
</feature>
<dbReference type="SMART" id="SM01366">
    <property type="entry name" value="c-clamp"/>
    <property type="match status" value="1"/>
</dbReference>
<dbReference type="GO" id="GO:0021903">
    <property type="term" value="P:rostrocaudal neural tube patterning"/>
    <property type="evidence" value="ECO:0007669"/>
    <property type="project" value="UniProtKB-ARBA"/>
</dbReference>
<dbReference type="PANTHER" id="PTHR10373:SF32">
    <property type="entry name" value="TRANSCRIPTION FACTOR 7-LIKE 2"/>
    <property type="match status" value="1"/>
</dbReference>
<proteinExistence type="inferred from homology"/>
<keyword evidence="9 10" id="KW-0539">Nucleus</keyword>
<evidence type="ECO:0000259" key="12">
    <source>
        <dbReference type="PROSITE" id="PS50118"/>
    </source>
</evidence>
<dbReference type="GO" id="GO:0008284">
    <property type="term" value="P:positive regulation of cell population proliferation"/>
    <property type="evidence" value="ECO:0007669"/>
    <property type="project" value="UniProtKB-ARBA"/>
</dbReference>
<dbReference type="FunFam" id="4.10.900.10:FF:000002">
    <property type="entry name" value="transcription factor 7-like 2 isoform X1"/>
    <property type="match status" value="1"/>
</dbReference>
<dbReference type="InterPro" id="IPR013558">
    <property type="entry name" value="CTNNB1-bd_N"/>
</dbReference>
<feature type="compositionally biased region" description="Basic and acidic residues" evidence="11">
    <location>
        <begin position="19"/>
        <end position="43"/>
    </location>
</feature>
<dbReference type="GO" id="GO:0000785">
    <property type="term" value="C:chromatin"/>
    <property type="evidence" value="ECO:0007669"/>
    <property type="project" value="TreeGrafter"/>
</dbReference>
<feature type="region of interest" description="Disordered" evidence="11">
    <location>
        <begin position="206"/>
        <end position="235"/>
    </location>
</feature>
<dbReference type="Proteomes" id="UP000694402">
    <property type="component" value="Unassembled WGS sequence"/>
</dbReference>
<feature type="DNA-binding region" description="HMG box" evidence="10">
    <location>
        <begin position="348"/>
        <end position="416"/>
    </location>
</feature>
<evidence type="ECO:0000256" key="1">
    <source>
        <dbReference type="ARBA" id="ARBA00004123"/>
    </source>
</evidence>
<evidence type="ECO:0000256" key="9">
    <source>
        <dbReference type="ARBA" id="ARBA00023242"/>
    </source>
</evidence>
<dbReference type="Gene3D" id="1.10.30.10">
    <property type="entry name" value="High mobility group box domain"/>
    <property type="match status" value="1"/>
</dbReference>
<comment type="subcellular location">
    <subcellularLocation>
        <location evidence="1">Nucleus</location>
    </subcellularLocation>
</comment>
<reference evidence="13" key="1">
    <citation type="submission" date="2025-08" db="UniProtKB">
        <authorList>
            <consortium name="Ensembl"/>
        </authorList>
    </citation>
    <scope>IDENTIFICATION</scope>
</reference>
<evidence type="ECO:0000256" key="7">
    <source>
        <dbReference type="ARBA" id="ARBA00023159"/>
    </source>
</evidence>
<protein>
    <recommendedName>
        <fullName evidence="12">HMG box domain-containing protein</fullName>
    </recommendedName>
</protein>
<feature type="region of interest" description="Disordered" evidence="11">
    <location>
        <begin position="612"/>
        <end position="632"/>
    </location>
</feature>
<feature type="region of interest" description="Disordered" evidence="11">
    <location>
        <begin position="491"/>
        <end position="533"/>
    </location>
</feature>
<keyword evidence="14" id="KW-1185">Reference proteome</keyword>
<dbReference type="GO" id="GO:0071664">
    <property type="term" value="C:catenin-TCF7L2 complex"/>
    <property type="evidence" value="ECO:0007669"/>
    <property type="project" value="TreeGrafter"/>
</dbReference>
<dbReference type="GO" id="GO:0000981">
    <property type="term" value="F:DNA-binding transcription factor activity, RNA polymerase II-specific"/>
    <property type="evidence" value="ECO:0007669"/>
    <property type="project" value="TreeGrafter"/>
</dbReference>
<feature type="region of interest" description="Disordered" evidence="11">
    <location>
        <begin position="418"/>
        <end position="443"/>
    </location>
</feature>
<accession>A0A8C8ILP9</accession>
<dbReference type="Gene3D" id="4.10.900.10">
    <property type="entry name" value="TCF3-CBD (Catenin binding domain)"/>
    <property type="match status" value="1"/>
</dbReference>
<comment type="similarity">
    <text evidence="2">Belongs to the TCF/LEF family.</text>
</comment>
<keyword evidence="7" id="KW-0010">Activator</keyword>
<evidence type="ECO:0000256" key="11">
    <source>
        <dbReference type="SAM" id="MobiDB-lite"/>
    </source>
</evidence>
<gene>
    <name evidence="13" type="primary">TCF7L2</name>
</gene>
<dbReference type="Pfam" id="PF08347">
    <property type="entry name" value="CTNNB1_binding"/>
    <property type="match status" value="1"/>
</dbReference>
<evidence type="ECO:0000256" key="6">
    <source>
        <dbReference type="ARBA" id="ARBA00023125"/>
    </source>
</evidence>
<reference evidence="13" key="2">
    <citation type="submission" date="2025-09" db="UniProtKB">
        <authorList>
            <consortium name="Ensembl"/>
        </authorList>
    </citation>
    <scope>IDENTIFICATION</scope>
</reference>
<dbReference type="GO" id="GO:0030901">
    <property type="term" value="P:midbrain development"/>
    <property type="evidence" value="ECO:0007669"/>
    <property type="project" value="UniProtKB-ARBA"/>
</dbReference>
<feature type="region of interest" description="Disordered" evidence="11">
    <location>
        <begin position="317"/>
        <end position="348"/>
    </location>
</feature>
<dbReference type="Pfam" id="PF00505">
    <property type="entry name" value="HMG_box"/>
    <property type="match status" value="1"/>
</dbReference>
<feature type="region of interest" description="Disordered" evidence="11">
    <location>
        <begin position="573"/>
        <end position="595"/>
    </location>
</feature>
<feature type="compositionally biased region" description="Basic and acidic residues" evidence="11">
    <location>
        <begin position="431"/>
        <end position="442"/>
    </location>
</feature>
<evidence type="ECO:0000256" key="2">
    <source>
        <dbReference type="ARBA" id="ARBA00006569"/>
    </source>
</evidence>
<evidence type="ECO:0000313" key="13">
    <source>
        <dbReference type="Ensembl" id="ENSOTSP00005081288.2"/>
    </source>
</evidence>
<dbReference type="GO" id="GO:0007507">
    <property type="term" value="P:heart development"/>
    <property type="evidence" value="ECO:0007669"/>
    <property type="project" value="UniProtKB-ARBA"/>
</dbReference>
<evidence type="ECO:0000256" key="3">
    <source>
        <dbReference type="ARBA" id="ARBA00022491"/>
    </source>
</evidence>
<evidence type="ECO:0000256" key="5">
    <source>
        <dbReference type="ARBA" id="ARBA00023015"/>
    </source>
</evidence>
<feature type="domain" description="HMG box" evidence="12">
    <location>
        <begin position="348"/>
        <end position="416"/>
    </location>
</feature>
<evidence type="ECO:0000256" key="4">
    <source>
        <dbReference type="ARBA" id="ARBA00022687"/>
    </source>
</evidence>
<dbReference type="PANTHER" id="PTHR10373">
    <property type="entry name" value="TRANSCRIPTION FACTOR 7 FAMILY MEMBER"/>
    <property type="match status" value="1"/>
</dbReference>
<dbReference type="GeneTree" id="ENSGT00940000155535"/>
<evidence type="ECO:0000256" key="8">
    <source>
        <dbReference type="ARBA" id="ARBA00023163"/>
    </source>
</evidence>
<dbReference type="AlphaFoldDB" id="A0A8C8ILP9"/>
<keyword evidence="4" id="KW-0879">Wnt signaling pathway</keyword>
<feature type="compositionally biased region" description="Low complexity" evidence="11">
    <location>
        <begin position="495"/>
        <end position="521"/>
    </location>
</feature>
<feature type="region of interest" description="Disordered" evidence="11">
    <location>
        <begin position="1"/>
        <end position="96"/>
    </location>
</feature>
<dbReference type="GO" id="GO:0060070">
    <property type="term" value="P:canonical Wnt signaling pathway"/>
    <property type="evidence" value="ECO:0007669"/>
    <property type="project" value="TreeGrafter"/>
</dbReference>
<evidence type="ECO:0000256" key="10">
    <source>
        <dbReference type="PROSITE-ProRule" id="PRU00267"/>
    </source>
</evidence>
<keyword evidence="8" id="KW-0804">Transcription</keyword>
<feature type="compositionally biased region" description="Gly residues" evidence="11">
    <location>
        <begin position="1"/>
        <end position="11"/>
    </location>
</feature>
<feature type="compositionally biased region" description="Basic and acidic residues" evidence="11">
    <location>
        <begin position="332"/>
        <end position="343"/>
    </location>
</feature>
<keyword evidence="3" id="KW-0678">Repressor</keyword>
<dbReference type="FunFam" id="1.10.30.10:FF:000001">
    <property type="entry name" value="transcription factor 7 isoform X2"/>
    <property type="match status" value="1"/>
</dbReference>
<dbReference type="SUPFAM" id="SSF47095">
    <property type="entry name" value="HMG-box"/>
    <property type="match status" value="1"/>
</dbReference>